<protein>
    <submittedName>
        <fullName evidence="1">Uncharacterized protein</fullName>
    </submittedName>
</protein>
<dbReference type="HOGENOM" id="CLU_3271438_0_0_11"/>
<comment type="caution">
    <text evidence="1">The sequence shown here is derived from an EMBL/GenBank/DDBJ whole genome shotgun (WGS) entry which is preliminary data.</text>
</comment>
<reference evidence="1 2" key="1">
    <citation type="submission" date="2014-05" db="EMBL/GenBank/DDBJ databases">
        <title>Draft Genome Sequence of Kitasatospora cheerisanensis KCTC 2395.</title>
        <authorList>
            <person name="Nam D.H."/>
        </authorList>
    </citation>
    <scope>NUCLEOTIDE SEQUENCE [LARGE SCALE GENOMIC DNA]</scope>
    <source>
        <strain evidence="1 2">KCTC 2395</strain>
    </source>
</reference>
<keyword evidence="2" id="KW-1185">Reference proteome</keyword>
<evidence type="ECO:0000313" key="1">
    <source>
        <dbReference type="EMBL" id="KDN80597.1"/>
    </source>
</evidence>
<dbReference type="EMBL" id="JNBY01000169">
    <property type="protein sequence ID" value="KDN80597.1"/>
    <property type="molecule type" value="Genomic_DNA"/>
</dbReference>
<gene>
    <name evidence="1" type="ORF">KCH_76460</name>
</gene>
<dbReference type="Proteomes" id="UP000027178">
    <property type="component" value="Unassembled WGS sequence"/>
</dbReference>
<sequence length="41" mass="4275">MPGAAGRRLTASWASAFIAMASVRWLAGDRRGAGEDAQQLA</sequence>
<proteinExistence type="predicted"/>
<name>A0A066YHI7_9ACTN</name>
<organism evidence="1 2">
    <name type="scientific">Kitasatospora cheerisanensis KCTC 2395</name>
    <dbReference type="NCBI Taxonomy" id="1348663"/>
    <lineage>
        <taxon>Bacteria</taxon>
        <taxon>Bacillati</taxon>
        <taxon>Actinomycetota</taxon>
        <taxon>Actinomycetes</taxon>
        <taxon>Kitasatosporales</taxon>
        <taxon>Streptomycetaceae</taxon>
        <taxon>Kitasatospora</taxon>
    </lineage>
</organism>
<accession>A0A066YHI7</accession>
<dbReference type="AlphaFoldDB" id="A0A066YHI7"/>
<evidence type="ECO:0000313" key="2">
    <source>
        <dbReference type="Proteomes" id="UP000027178"/>
    </source>
</evidence>